<proteinExistence type="predicted"/>
<evidence type="ECO:0000313" key="3">
    <source>
        <dbReference type="EMBL" id="CCG00499.1"/>
    </source>
</evidence>
<dbReference type="SUPFAM" id="SSF52266">
    <property type="entry name" value="SGNH hydrolase"/>
    <property type="match status" value="1"/>
</dbReference>
<sequence>MKRIFFCSLFVFLIACQQNTSNNILYSSKFDDIKYFGEDSFLLEGTVIADSLKENKYDRLPASYKGVVREPVWNLSKNSAGLSIRFLSNSSVITAKWELLNNFSMNHMPDTGIKGIDLYFKNNDKWQYINTGIPTGFNNEYRLIDNMDNELREYKIFLPLYDGIKNIEIGVDNSSFIQKPKKSKRKPIIFYGTSITQGACASRPGMAHTNIISRKLDRNVINFGFSGNGRMEYPISKLISESEPAFYVIECMPNMYPPDLVSSNTIPLVDVIRSKNPNTPIVLVDLFTSPINTLDKNAVKGTNEMNNALKNEYKKMIDKGYQNIIYIESSNALGNDFEGTVDAVHFTDLGFLRYSAFLIQKFKEYNLIND</sequence>
<reference evidence="3" key="1">
    <citation type="journal article" date="2012" name="Environ. Microbiol.">
        <title>Genomic content of uncultured Bacteroidetes from contrasting oceanic provinces in the North Atlantic Ocean.</title>
        <authorList>
            <person name="Gomez-Pereira P.R."/>
            <person name="Schuler M."/>
            <person name="Fuchs B.M."/>
            <person name="Bennke C."/>
            <person name="Teeling H."/>
            <person name="Waldmann J."/>
            <person name="Richter M."/>
            <person name="Barbe V."/>
            <person name="Bataille E."/>
            <person name="Glockner F.O."/>
            <person name="Amann R."/>
        </authorList>
    </citation>
    <scope>NUCLEOTIDE SEQUENCE</scope>
</reference>
<gene>
    <name evidence="3" type="ORF">VIS_S18DDB100026</name>
</gene>
<dbReference type="InterPro" id="IPR032740">
    <property type="entry name" value="GxDLY"/>
</dbReference>
<dbReference type="AlphaFoldDB" id="H6RHI8"/>
<dbReference type="PROSITE" id="PS51257">
    <property type="entry name" value="PROKAR_LIPOPROTEIN"/>
    <property type="match status" value="1"/>
</dbReference>
<dbReference type="Gene3D" id="2.60.120.260">
    <property type="entry name" value="Galactose-binding domain-like"/>
    <property type="match status" value="1"/>
</dbReference>
<dbReference type="CDD" id="cd01844">
    <property type="entry name" value="SGNH_hydrolase_like_6"/>
    <property type="match status" value="1"/>
</dbReference>
<accession>H6RHI8</accession>
<dbReference type="Pfam" id="PF14607">
    <property type="entry name" value="GxDLY"/>
    <property type="match status" value="1"/>
</dbReference>
<dbReference type="GO" id="GO:0016788">
    <property type="term" value="F:hydrolase activity, acting on ester bonds"/>
    <property type="evidence" value="ECO:0007669"/>
    <property type="project" value="UniProtKB-ARBA"/>
</dbReference>
<dbReference type="InterPro" id="IPR036514">
    <property type="entry name" value="SGNH_hydro_sf"/>
</dbReference>
<feature type="domain" description="SGNH hydrolase-type esterase N-terminal" evidence="2">
    <location>
        <begin position="43"/>
        <end position="175"/>
    </location>
</feature>
<dbReference type="EMBL" id="FO117609">
    <property type="protein sequence ID" value="CCG00499.1"/>
    <property type="molecule type" value="Genomic_DNA"/>
</dbReference>
<evidence type="ECO:0008006" key="4">
    <source>
        <dbReference type="Google" id="ProtNLM"/>
    </source>
</evidence>
<dbReference type="InterPro" id="IPR013830">
    <property type="entry name" value="SGNH_hydro"/>
</dbReference>
<organism evidence="3">
    <name type="scientific">uncultured Flavobacteriia bacterium</name>
    <dbReference type="NCBI Taxonomy" id="212695"/>
    <lineage>
        <taxon>Bacteria</taxon>
        <taxon>Pseudomonadati</taxon>
        <taxon>Bacteroidota</taxon>
        <taxon>Flavobacteriia</taxon>
        <taxon>environmental samples</taxon>
    </lineage>
</organism>
<name>H6RHI8_9BACT</name>
<protein>
    <recommendedName>
        <fullName evidence="4">Hydrolase</fullName>
    </recommendedName>
</protein>
<reference evidence="3" key="2">
    <citation type="submission" date="2012-02" db="EMBL/GenBank/DDBJ databases">
        <authorList>
            <person name="Genoscope - CEA"/>
        </authorList>
    </citation>
    <scope>NUCLEOTIDE SEQUENCE</scope>
</reference>
<feature type="domain" description="SGNH hydrolase-type esterase" evidence="1">
    <location>
        <begin position="186"/>
        <end position="358"/>
    </location>
</feature>
<evidence type="ECO:0000259" key="1">
    <source>
        <dbReference type="Pfam" id="PF14606"/>
    </source>
</evidence>
<dbReference type="Gene3D" id="3.40.50.1110">
    <property type="entry name" value="SGNH hydrolase"/>
    <property type="match status" value="1"/>
</dbReference>
<dbReference type="Pfam" id="PF14606">
    <property type="entry name" value="Lipase_GDSL_3"/>
    <property type="match status" value="1"/>
</dbReference>
<evidence type="ECO:0000259" key="2">
    <source>
        <dbReference type="Pfam" id="PF14607"/>
    </source>
</evidence>